<dbReference type="InterPro" id="IPR042128">
    <property type="entry name" value="NuoE_dom"/>
</dbReference>
<keyword evidence="2 7" id="KW-0001">2Fe-2S</keyword>
<comment type="cofactor">
    <cofactor evidence="6">
        <name>[2Fe-2S] cluster</name>
        <dbReference type="ChEBI" id="CHEBI:190135"/>
    </cofactor>
</comment>
<keyword evidence="5 7" id="KW-0411">Iron-sulfur</keyword>
<comment type="similarity">
    <text evidence="1">Belongs to the complex I 24 kDa subunit family.</text>
</comment>
<dbReference type="CDD" id="cd03064">
    <property type="entry name" value="TRX_Fd_NuoE"/>
    <property type="match status" value="1"/>
</dbReference>
<protein>
    <submittedName>
        <fullName evidence="8">NAD(P)H-dependent oxidoreductase subunit E</fullName>
    </submittedName>
</protein>
<dbReference type="InterPro" id="IPR036249">
    <property type="entry name" value="Thioredoxin-like_sf"/>
</dbReference>
<accession>A0A923NMN3</accession>
<dbReference type="InterPro" id="IPR002023">
    <property type="entry name" value="NuoE-like"/>
</dbReference>
<evidence type="ECO:0000256" key="6">
    <source>
        <dbReference type="ARBA" id="ARBA00034078"/>
    </source>
</evidence>
<dbReference type="Gene3D" id="1.10.10.1590">
    <property type="entry name" value="NADH-quinone oxidoreductase subunit E"/>
    <property type="match status" value="1"/>
</dbReference>
<evidence type="ECO:0000256" key="5">
    <source>
        <dbReference type="ARBA" id="ARBA00023014"/>
    </source>
</evidence>
<keyword evidence="9" id="KW-1185">Reference proteome</keyword>
<evidence type="ECO:0000256" key="3">
    <source>
        <dbReference type="ARBA" id="ARBA00022723"/>
    </source>
</evidence>
<name>A0A923NMN3_9FIRM</name>
<gene>
    <name evidence="8" type="ORF">H9L42_03280</name>
</gene>
<feature type="binding site" evidence="7">
    <location>
        <position position="84"/>
    </location>
    <ligand>
        <name>[2Fe-2S] cluster</name>
        <dbReference type="ChEBI" id="CHEBI:190135"/>
    </ligand>
</feature>
<evidence type="ECO:0000256" key="7">
    <source>
        <dbReference type="PIRSR" id="PIRSR000216-1"/>
    </source>
</evidence>
<dbReference type="GO" id="GO:0016491">
    <property type="term" value="F:oxidoreductase activity"/>
    <property type="evidence" value="ECO:0007669"/>
    <property type="project" value="InterPro"/>
</dbReference>
<dbReference type="PANTHER" id="PTHR43342:SF1">
    <property type="entry name" value="BIFURCATING [FEFE] HYDROGENASE GAMMA SUBUNIT"/>
    <property type="match status" value="1"/>
</dbReference>
<dbReference type="InterPro" id="IPR028431">
    <property type="entry name" value="NADP_DH_HndA-like"/>
</dbReference>
<feature type="binding site" evidence="7">
    <location>
        <position position="121"/>
    </location>
    <ligand>
        <name>[2Fe-2S] cluster</name>
        <dbReference type="ChEBI" id="CHEBI:190135"/>
    </ligand>
</feature>
<feature type="binding site" evidence="7">
    <location>
        <position position="125"/>
    </location>
    <ligand>
        <name>[2Fe-2S] cluster</name>
        <dbReference type="ChEBI" id="CHEBI:190135"/>
    </ligand>
</feature>
<dbReference type="InterPro" id="IPR041921">
    <property type="entry name" value="NuoE_N"/>
</dbReference>
<dbReference type="AlphaFoldDB" id="A0A923NMN3"/>
<dbReference type="PIRSF" id="PIRSF000216">
    <property type="entry name" value="NADH_DH_24kDa"/>
    <property type="match status" value="1"/>
</dbReference>
<evidence type="ECO:0000256" key="2">
    <source>
        <dbReference type="ARBA" id="ARBA00022714"/>
    </source>
</evidence>
<dbReference type="SUPFAM" id="SSF52833">
    <property type="entry name" value="Thioredoxin-like"/>
    <property type="match status" value="1"/>
</dbReference>
<dbReference type="Proteomes" id="UP000602647">
    <property type="component" value="Unassembled WGS sequence"/>
</dbReference>
<dbReference type="EMBL" id="JACRYT010000002">
    <property type="protein sequence ID" value="MBC6678848.1"/>
    <property type="molecule type" value="Genomic_DNA"/>
</dbReference>
<comment type="cofactor">
    <cofactor evidence="7">
        <name>[2Fe-2S] cluster</name>
        <dbReference type="ChEBI" id="CHEBI:190135"/>
    </cofactor>
    <text evidence="7">Binds 1 [2Fe-2S] cluster.</text>
</comment>
<feature type="binding site" evidence="7">
    <location>
        <position position="79"/>
    </location>
    <ligand>
        <name>[2Fe-2S] cluster</name>
        <dbReference type="ChEBI" id="CHEBI:190135"/>
    </ligand>
</feature>
<reference evidence="8" key="1">
    <citation type="submission" date="2020-08" db="EMBL/GenBank/DDBJ databases">
        <title>Genome public.</title>
        <authorList>
            <person name="Liu C."/>
            <person name="Sun Q."/>
        </authorList>
    </citation>
    <scope>NUCLEOTIDE SEQUENCE</scope>
    <source>
        <strain evidence="8">BX12</strain>
    </source>
</reference>
<dbReference type="PANTHER" id="PTHR43342">
    <property type="entry name" value="NADH-QUINONE OXIDOREDUCTASE, E SUBUNIT"/>
    <property type="match status" value="1"/>
</dbReference>
<dbReference type="Pfam" id="PF01257">
    <property type="entry name" value="2Fe-2S_thioredx"/>
    <property type="match status" value="1"/>
</dbReference>
<keyword evidence="3 7" id="KW-0479">Metal-binding</keyword>
<evidence type="ECO:0000256" key="4">
    <source>
        <dbReference type="ARBA" id="ARBA00023004"/>
    </source>
</evidence>
<dbReference type="Gene3D" id="3.40.30.10">
    <property type="entry name" value="Glutaredoxin"/>
    <property type="match status" value="1"/>
</dbReference>
<keyword evidence="4 7" id="KW-0408">Iron</keyword>
<dbReference type="GO" id="GO:0046872">
    <property type="term" value="F:metal ion binding"/>
    <property type="evidence" value="ECO:0007669"/>
    <property type="project" value="UniProtKB-KW"/>
</dbReference>
<dbReference type="GO" id="GO:0051537">
    <property type="term" value="F:2 iron, 2 sulfur cluster binding"/>
    <property type="evidence" value="ECO:0007669"/>
    <property type="project" value="UniProtKB-KW"/>
</dbReference>
<organism evidence="8 9">
    <name type="scientific">Zhenpiania hominis</name>
    <dbReference type="NCBI Taxonomy" id="2763644"/>
    <lineage>
        <taxon>Bacteria</taxon>
        <taxon>Bacillati</taxon>
        <taxon>Bacillota</taxon>
        <taxon>Clostridia</taxon>
        <taxon>Peptostreptococcales</taxon>
        <taxon>Anaerovoracaceae</taxon>
        <taxon>Zhenpiania</taxon>
    </lineage>
</organism>
<evidence type="ECO:0000313" key="8">
    <source>
        <dbReference type="EMBL" id="MBC6678848.1"/>
    </source>
</evidence>
<dbReference type="RefSeq" id="WP_187302022.1">
    <property type="nucleotide sequence ID" value="NZ_CBCTON010000004.1"/>
</dbReference>
<sequence>MDNKELYQKIDEIISAHSGEKPIVAILQDIQEEYRYLPRESFDYLSEKLGVSLAKIYSIATFYENFSLTPKGKYVIKICDGTACHVRKSIPILEALRKELGLTDGKNTTDDLMYTVETVSCLGACGLAPVLTVNDKVYPAMTPEKAVDLLSELK</sequence>
<proteinExistence type="inferred from homology"/>
<evidence type="ECO:0000256" key="1">
    <source>
        <dbReference type="ARBA" id="ARBA00010643"/>
    </source>
</evidence>
<comment type="caution">
    <text evidence="8">The sequence shown here is derived from an EMBL/GenBank/DDBJ whole genome shotgun (WGS) entry which is preliminary data.</text>
</comment>
<evidence type="ECO:0000313" key="9">
    <source>
        <dbReference type="Proteomes" id="UP000602647"/>
    </source>
</evidence>